<dbReference type="SUPFAM" id="SSF52743">
    <property type="entry name" value="Subtilisin-like"/>
    <property type="match status" value="1"/>
</dbReference>
<name>X0SMY8_9ZZZZ</name>
<dbReference type="InterPro" id="IPR023827">
    <property type="entry name" value="Peptidase_S8_Asp-AS"/>
</dbReference>
<dbReference type="PRINTS" id="PR00723">
    <property type="entry name" value="SUBTILISIN"/>
</dbReference>
<keyword evidence="2" id="KW-0645">Protease</keyword>
<evidence type="ECO:0000256" key="2">
    <source>
        <dbReference type="ARBA" id="ARBA00022670"/>
    </source>
</evidence>
<comment type="caution">
    <text evidence="7">The sequence shown here is derived from an EMBL/GenBank/DDBJ whole genome shotgun (WGS) entry which is preliminary data.</text>
</comment>
<dbReference type="PANTHER" id="PTHR43399:SF4">
    <property type="entry name" value="CELL WALL-ASSOCIATED PROTEASE"/>
    <property type="match status" value="1"/>
</dbReference>
<evidence type="ECO:0000313" key="7">
    <source>
        <dbReference type="EMBL" id="GAF76471.1"/>
    </source>
</evidence>
<gene>
    <name evidence="7" type="ORF">S01H1_15813</name>
</gene>
<comment type="similarity">
    <text evidence="1">Belongs to the peptidase S8 family.</text>
</comment>
<evidence type="ECO:0000256" key="1">
    <source>
        <dbReference type="ARBA" id="ARBA00011073"/>
    </source>
</evidence>
<evidence type="ECO:0000259" key="6">
    <source>
        <dbReference type="Pfam" id="PF00082"/>
    </source>
</evidence>
<dbReference type="Pfam" id="PF00082">
    <property type="entry name" value="Peptidase_S8"/>
    <property type="match status" value="1"/>
</dbReference>
<dbReference type="InterPro" id="IPR051048">
    <property type="entry name" value="Peptidase_S8/S53_subtilisin"/>
</dbReference>
<dbReference type="InterPro" id="IPR015500">
    <property type="entry name" value="Peptidase_S8_subtilisin-rel"/>
</dbReference>
<evidence type="ECO:0000256" key="3">
    <source>
        <dbReference type="ARBA" id="ARBA00022801"/>
    </source>
</evidence>
<dbReference type="PROSITE" id="PS51892">
    <property type="entry name" value="SUBTILASE"/>
    <property type="match status" value="1"/>
</dbReference>
<dbReference type="GO" id="GO:0004252">
    <property type="term" value="F:serine-type endopeptidase activity"/>
    <property type="evidence" value="ECO:0007669"/>
    <property type="project" value="InterPro"/>
</dbReference>
<dbReference type="InterPro" id="IPR022398">
    <property type="entry name" value="Peptidase_S8_His-AS"/>
</dbReference>
<dbReference type="PANTHER" id="PTHR43399">
    <property type="entry name" value="SUBTILISIN-RELATED"/>
    <property type="match status" value="1"/>
</dbReference>
<dbReference type="InterPro" id="IPR036852">
    <property type="entry name" value="Peptidase_S8/S53_dom_sf"/>
</dbReference>
<keyword evidence="4" id="KW-0720">Serine protease</keyword>
<dbReference type="PROSITE" id="PS00136">
    <property type="entry name" value="SUBTILASE_ASP"/>
    <property type="match status" value="1"/>
</dbReference>
<keyword evidence="3" id="KW-0378">Hydrolase</keyword>
<dbReference type="InterPro" id="IPR023828">
    <property type="entry name" value="Peptidase_S8_Ser-AS"/>
</dbReference>
<evidence type="ECO:0000256" key="4">
    <source>
        <dbReference type="ARBA" id="ARBA00022825"/>
    </source>
</evidence>
<sequence>ALDNTSQRVAPISIPGAPTGRSNADIHAIQAWEETLGTSDVVIAVIDTGVDLNHPDILNKLVSNGKDFINNDDKADDDEGHGTHVAGIAAAESNNDIGVAGVAWNCKILPVKAFGPGGEGDTKAVTDSLLWAVEQNVDVINMSWGGNLGYGRKVSLTIEGALKMAYEKNIVLVAASGNHDDYVFYPASSDYTLAVAATDFNDSRPTWSNPGPEVDVAAPGDWIVSLYPLSLTPSQFAPYAWWSGTSMSTPYVSGLAALIKSIKPLLSVKDIMNIIRYSADDVNSTNHPGKDDYIGYGRINMKKALVPLILQPSRQNP</sequence>
<proteinExistence type="inferred from homology"/>
<feature type="region of interest" description="Disordered" evidence="5">
    <location>
        <begin position="1"/>
        <end position="21"/>
    </location>
</feature>
<dbReference type="InterPro" id="IPR000209">
    <property type="entry name" value="Peptidase_S8/S53_dom"/>
</dbReference>
<dbReference type="PROSITE" id="PS00137">
    <property type="entry name" value="SUBTILASE_HIS"/>
    <property type="match status" value="1"/>
</dbReference>
<protein>
    <recommendedName>
        <fullName evidence="6">Peptidase S8/S53 domain-containing protein</fullName>
    </recommendedName>
</protein>
<dbReference type="EMBL" id="BARS01008280">
    <property type="protein sequence ID" value="GAF76471.1"/>
    <property type="molecule type" value="Genomic_DNA"/>
</dbReference>
<dbReference type="AlphaFoldDB" id="X0SMY8"/>
<organism evidence="7">
    <name type="scientific">marine sediment metagenome</name>
    <dbReference type="NCBI Taxonomy" id="412755"/>
    <lineage>
        <taxon>unclassified sequences</taxon>
        <taxon>metagenomes</taxon>
        <taxon>ecological metagenomes</taxon>
    </lineage>
</organism>
<feature type="domain" description="Peptidase S8/S53" evidence="6">
    <location>
        <begin position="39"/>
        <end position="297"/>
    </location>
</feature>
<dbReference type="PROSITE" id="PS00138">
    <property type="entry name" value="SUBTILASE_SER"/>
    <property type="match status" value="1"/>
</dbReference>
<reference evidence="7" key="1">
    <citation type="journal article" date="2014" name="Front. Microbiol.">
        <title>High frequency of phylogenetically diverse reductive dehalogenase-homologous genes in deep subseafloor sedimentary metagenomes.</title>
        <authorList>
            <person name="Kawai M."/>
            <person name="Futagami T."/>
            <person name="Toyoda A."/>
            <person name="Takaki Y."/>
            <person name="Nishi S."/>
            <person name="Hori S."/>
            <person name="Arai W."/>
            <person name="Tsubouchi T."/>
            <person name="Morono Y."/>
            <person name="Uchiyama I."/>
            <person name="Ito T."/>
            <person name="Fujiyama A."/>
            <person name="Inagaki F."/>
            <person name="Takami H."/>
        </authorList>
    </citation>
    <scope>NUCLEOTIDE SEQUENCE</scope>
    <source>
        <strain evidence="7">Expedition CK06-06</strain>
    </source>
</reference>
<accession>X0SMY8</accession>
<dbReference type="Gene3D" id="3.40.50.200">
    <property type="entry name" value="Peptidase S8/S53 domain"/>
    <property type="match status" value="1"/>
</dbReference>
<dbReference type="GO" id="GO:0006508">
    <property type="term" value="P:proteolysis"/>
    <property type="evidence" value="ECO:0007669"/>
    <property type="project" value="UniProtKB-KW"/>
</dbReference>
<evidence type="ECO:0000256" key="5">
    <source>
        <dbReference type="SAM" id="MobiDB-lite"/>
    </source>
</evidence>
<feature type="non-terminal residue" evidence="7">
    <location>
        <position position="1"/>
    </location>
</feature>